<evidence type="ECO:0000259" key="1">
    <source>
        <dbReference type="Pfam" id="PF22936"/>
    </source>
</evidence>
<evidence type="ECO:0000313" key="2">
    <source>
        <dbReference type="EMBL" id="SPD01317.1"/>
    </source>
</evidence>
<name>A0A2N9GFI2_FAGSY</name>
<dbReference type="Pfam" id="PF22936">
    <property type="entry name" value="Pol_BBD"/>
    <property type="match status" value="1"/>
</dbReference>
<reference evidence="2" key="1">
    <citation type="submission" date="2018-02" db="EMBL/GenBank/DDBJ databases">
        <authorList>
            <person name="Cohen D.B."/>
            <person name="Kent A.D."/>
        </authorList>
    </citation>
    <scope>NUCLEOTIDE SEQUENCE</scope>
</reference>
<dbReference type="Pfam" id="PF14223">
    <property type="entry name" value="Retrotran_gag_2"/>
    <property type="match status" value="1"/>
</dbReference>
<feature type="domain" description="Retrovirus-related Pol polyprotein from transposon TNT 1-94-like beta-barrel" evidence="1">
    <location>
        <begin position="147"/>
        <end position="221"/>
    </location>
</feature>
<dbReference type="PANTHER" id="PTHR47592">
    <property type="entry name" value="PBF68 PROTEIN"/>
    <property type="match status" value="1"/>
</dbReference>
<accession>A0A2N9GFI2</accession>
<sequence>MIDDKPIMEQVHEYQNVVLEILAEGMVIDDAFQAAALIEKLPPSWKEYRNYLKHKKRDMSLEDLVVHIRIEESNRQKDKNDLVNEFSSKANLVEQNQLGKSENFQKFTRGKGPNKKFEKRENKFKKHDKVIAAVVSEVNLVNNISEWVLDTGATRHICTNRNLFLEYEEVNDGENVFLSDARTAKVAGKGKVILKLTSGKTLALNTVLHVPNMRRNLVSGSIAQ</sequence>
<dbReference type="EMBL" id="OIVN01002183">
    <property type="protein sequence ID" value="SPD01317.1"/>
    <property type="molecule type" value="Genomic_DNA"/>
</dbReference>
<protein>
    <recommendedName>
        <fullName evidence="1">Retrovirus-related Pol polyprotein from transposon TNT 1-94-like beta-barrel domain-containing protein</fullName>
    </recommendedName>
</protein>
<dbReference type="InterPro" id="IPR054722">
    <property type="entry name" value="PolX-like_BBD"/>
</dbReference>
<gene>
    <name evidence="2" type="ORF">FSB_LOCUS29199</name>
</gene>
<organism evidence="2">
    <name type="scientific">Fagus sylvatica</name>
    <name type="common">Beechnut</name>
    <dbReference type="NCBI Taxonomy" id="28930"/>
    <lineage>
        <taxon>Eukaryota</taxon>
        <taxon>Viridiplantae</taxon>
        <taxon>Streptophyta</taxon>
        <taxon>Embryophyta</taxon>
        <taxon>Tracheophyta</taxon>
        <taxon>Spermatophyta</taxon>
        <taxon>Magnoliopsida</taxon>
        <taxon>eudicotyledons</taxon>
        <taxon>Gunneridae</taxon>
        <taxon>Pentapetalae</taxon>
        <taxon>rosids</taxon>
        <taxon>fabids</taxon>
        <taxon>Fagales</taxon>
        <taxon>Fagaceae</taxon>
        <taxon>Fagus</taxon>
    </lineage>
</organism>
<dbReference type="AlphaFoldDB" id="A0A2N9GFI2"/>
<proteinExistence type="predicted"/>
<dbReference type="PANTHER" id="PTHR47592:SF27">
    <property type="entry name" value="OS08G0421700 PROTEIN"/>
    <property type="match status" value="1"/>
</dbReference>